<dbReference type="KEGG" id="bsen:DP114_32710"/>
<organism evidence="1 2">
    <name type="scientific">Brasilonema sennae CENA114</name>
    <dbReference type="NCBI Taxonomy" id="415709"/>
    <lineage>
        <taxon>Bacteria</taxon>
        <taxon>Bacillati</taxon>
        <taxon>Cyanobacteriota</taxon>
        <taxon>Cyanophyceae</taxon>
        <taxon>Nostocales</taxon>
        <taxon>Scytonemataceae</taxon>
        <taxon>Brasilonema</taxon>
        <taxon>Bromeliae group (in: Brasilonema)</taxon>
    </lineage>
</organism>
<keyword evidence="2" id="KW-1185">Reference proteome</keyword>
<accession>A0A856MMY5</accession>
<dbReference type="Proteomes" id="UP000503129">
    <property type="component" value="Chromosome"/>
</dbReference>
<gene>
    <name evidence="1" type="ORF">DP114_32710</name>
</gene>
<dbReference type="EMBL" id="CP030118">
    <property type="protein sequence ID" value="QDL12028.1"/>
    <property type="molecule type" value="Genomic_DNA"/>
</dbReference>
<dbReference type="AlphaFoldDB" id="A0A856MMY5"/>
<protein>
    <submittedName>
        <fullName evidence="1">Uncharacterized protein</fullName>
    </submittedName>
</protein>
<name>A0A856MMY5_9CYAN</name>
<dbReference type="RefSeq" id="WP_246162945.1">
    <property type="nucleotide sequence ID" value="NZ_CAWOXK010000001.1"/>
</dbReference>
<evidence type="ECO:0000313" key="1">
    <source>
        <dbReference type="EMBL" id="QDL12028.1"/>
    </source>
</evidence>
<reference evidence="1 2" key="1">
    <citation type="submission" date="2018-06" db="EMBL/GenBank/DDBJ databases">
        <title>Comparative genomics of Brasilonema spp. strains.</title>
        <authorList>
            <person name="Alvarenga D.O."/>
            <person name="Fiore M.F."/>
            <person name="Varani A.M."/>
        </authorList>
    </citation>
    <scope>NUCLEOTIDE SEQUENCE [LARGE SCALE GENOMIC DNA]</scope>
    <source>
        <strain evidence="1 2">CENA114</strain>
    </source>
</reference>
<proteinExistence type="predicted"/>
<evidence type="ECO:0000313" key="2">
    <source>
        <dbReference type="Proteomes" id="UP000503129"/>
    </source>
</evidence>
<sequence length="192" mass="21311">MSKNGYINLTDMPKVIEERSIKKVFQPISTRVVSSTPGRLRLRVAHPHRQSGDMQRIANALQANPNINQVRTNIQNGSIVINHDGDDVSRENVYATLCDLGIIFGDVTLGKSEAAAEVSNAVVDLNKRVRQATNNAVDLRLLFPLGLGLFSIRQLLTKGLQLETIPWYVLGWYAFDSFLKLHATSQAQASKE</sequence>
<dbReference type="Pfam" id="PF19991">
    <property type="entry name" value="HMA_2"/>
    <property type="match status" value="1"/>
</dbReference>